<evidence type="ECO:0000256" key="4">
    <source>
        <dbReference type="ARBA" id="ARBA00022801"/>
    </source>
</evidence>
<dbReference type="PANTHER" id="PTHR11010:SF109">
    <property type="entry name" value="PEPTIDASE, FAMILY S28, PUTATIVE (AFU_ORTHOLOGUE AFUA_4G03790)-RELATED"/>
    <property type="match status" value="1"/>
</dbReference>
<evidence type="ECO:0000256" key="7">
    <source>
        <dbReference type="SAM" id="SignalP"/>
    </source>
</evidence>
<feature type="signal peptide" evidence="7">
    <location>
        <begin position="1"/>
        <end position="23"/>
    </location>
</feature>
<comment type="similarity">
    <text evidence="1">Belongs to the peptidase S28 family.</text>
</comment>
<gene>
    <name evidence="8" type="ORF">DRE_04385</name>
</gene>
<organism evidence="8 9">
    <name type="scientific">Drechslerella stenobrocha 248</name>
    <dbReference type="NCBI Taxonomy" id="1043628"/>
    <lineage>
        <taxon>Eukaryota</taxon>
        <taxon>Fungi</taxon>
        <taxon>Dikarya</taxon>
        <taxon>Ascomycota</taxon>
        <taxon>Pezizomycotina</taxon>
        <taxon>Orbiliomycetes</taxon>
        <taxon>Orbiliales</taxon>
        <taxon>Orbiliaceae</taxon>
        <taxon>Drechslerella</taxon>
    </lineage>
</organism>
<dbReference type="MEROPS" id="S28.004"/>
<keyword evidence="2" id="KW-0645">Protease</keyword>
<keyword evidence="5" id="KW-0325">Glycoprotein</keyword>
<evidence type="ECO:0000313" key="8">
    <source>
        <dbReference type="EMBL" id="EWC46442.1"/>
    </source>
</evidence>
<sequence>MKPTRHVAPVFSFLCFFSLLANAFRGGSVNERFRKLKQAEANRHLAGHFAGKLHGGKPSANLGKIFAVKQHSIEIPMDHRQIKGTNGTFMNRYWVYDRYYQVGGPIFFYDAGEQNLAPYAADWLKESFLTSFLEEFKGMGIAWEHRYYGESWVLPRTNITTPLSELQYLSVGQALEDINYFANRFKSERFPDYDKTPKGTPWVYFGTSYAGARASFMRQKFPDTVFAAYSSSAPVQARADLSGFFEKIAQGISKRNPACFNNLHSAIIYIDSQLDNNKTKGAIKDLFLGPGGRTNSNGDFAQALSSHFWWFQNGGLDHSSEDASFNLSSLCTHINSDEDNQASPVEGWEKSKGSMWIAKRWASYPHIPDIMQYYFGARCGGYHADPKVAYSCQLNKIYPDSDNIAWAWQYCTELGWFQTGAEGQYQIVSKYNNLETWRKGCRKQFELSPGALGGDDLLSTGPSTGSINFLYGGWYRPQPRTFYTIPELDPWGVVGFHPNDTNAPLYNISNEIPSCEAAPPKDRIFGHLMQGGLHSQDLMEDKLVGKHGFDLFKKALHTWLPCFRKARNLTKPTNGTYIKGGEPIKPAQREGNRSNKFKEKNDDKLHSSGVSFIGAGASKTEQWNKFKPGNNVPARLPSPKPGAPNGALNNTDRQLERQRQGGPEPLSPSIFVLMNGTRAGPEMG</sequence>
<dbReference type="GO" id="GO:0006508">
    <property type="term" value="P:proteolysis"/>
    <property type="evidence" value="ECO:0007669"/>
    <property type="project" value="UniProtKB-KW"/>
</dbReference>
<dbReference type="EMBL" id="KI966418">
    <property type="protein sequence ID" value="EWC46442.1"/>
    <property type="molecule type" value="Genomic_DNA"/>
</dbReference>
<evidence type="ECO:0000256" key="2">
    <source>
        <dbReference type="ARBA" id="ARBA00022670"/>
    </source>
</evidence>
<name>W7I1Q5_9PEZI</name>
<dbReference type="GO" id="GO:0008239">
    <property type="term" value="F:dipeptidyl-peptidase activity"/>
    <property type="evidence" value="ECO:0007669"/>
    <property type="project" value="TreeGrafter"/>
</dbReference>
<evidence type="ECO:0008006" key="10">
    <source>
        <dbReference type="Google" id="ProtNLM"/>
    </source>
</evidence>
<dbReference type="InterPro" id="IPR029058">
    <property type="entry name" value="AB_hydrolase_fold"/>
</dbReference>
<evidence type="ECO:0000256" key="6">
    <source>
        <dbReference type="SAM" id="MobiDB-lite"/>
    </source>
</evidence>
<keyword evidence="9" id="KW-1185">Reference proteome</keyword>
<dbReference type="SUPFAM" id="SSF53474">
    <property type="entry name" value="alpha/beta-Hydrolases"/>
    <property type="match status" value="1"/>
</dbReference>
<dbReference type="GO" id="GO:0070008">
    <property type="term" value="F:serine-type exopeptidase activity"/>
    <property type="evidence" value="ECO:0007669"/>
    <property type="project" value="InterPro"/>
</dbReference>
<evidence type="ECO:0000256" key="3">
    <source>
        <dbReference type="ARBA" id="ARBA00022729"/>
    </source>
</evidence>
<feature type="compositionally biased region" description="Basic and acidic residues" evidence="6">
    <location>
        <begin position="587"/>
        <end position="606"/>
    </location>
</feature>
<dbReference type="Gene3D" id="3.40.50.1820">
    <property type="entry name" value="alpha/beta hydrolase"/>
    <property type="match status" value="2"/>
</dbReference>
<keyword evidence="3 7" id="KW-0732">Signal</keyword>
<dbReference type="AlphaFoldDB" id="W7I1Q5"/>
<protein>
    <recommendedName>
        <fullName evidence="10">Serine carboxypeptidase S28</fullName>
    </recommendedName>
</protein>
<proteinExistence type="inferred from homology"/>
<feature type="region of interest" description="Disordered" evidence="6">
    <location>
        <begin position="571"/>
        <end position="684"/>
    </location>
</feature>
<evidence type="ECO:0000313" key="9">
    <source>
        <dbReference type="Proteomes" id="UP000024837"/>
    </source>
</evidence>
<dbReference type="HOGENOM" id="CLU_023630_2_0_1"/>
<evidence type="ECO:0000256" key="5">
    <source>
        <dbReference type="ARBA" id="ARBA00023180"/>
    </source>
</evidence>
<evidence type="ECO:0000256" key="1">
    <source>
        <dbReference type="ARBA" id="ARBA00011079"/>
    </source>
</evidence>
<dbReference type="PANTHER" id="PTHR11010">
    <property type="entry name" value="PROTEASE S28 PRO-X CARBOXYPEPTIDASE-RELATED"/>
    <property type="match status" value="1"/>
</dbReference>
<reference evidence="8 9" key="1">
    <citation type="submission" date="2013-05" db="EMBL/GenBank/DDBJ databases">
        <title>Drechslerella stenobrocha genome reveals carnivorous origination and mechanical trapping mechanism of predatory fungi.</title>
        <authorList>
            <person name="Liu X."/>
            <person name="Zhang W."/>
            <person name="Liu K."/>
        </authorList>
    </citation>
    <scope>NUCLEOTIDE SEQUENCE [LARGE SCALE GENOMIC DNA]</scope>
    <source>
        <strain evidence="8 9">248</strain>
    </source>
</reference>
<dbReference type="OrthoDB" id="1735038at2759"/>
<dbReference type="Pfam" id="PF05577">
    <property type="entry name" value="Peptidase_S28"/>
    <property type="match status" value="1"/>
</dbReference>
<feature type="chain" id="PRO_5004893635" description="Serine carboxypeptidase S28" evidence="7">
    <location>
        <begin position="24"/>
        <end position="684"/>
    </location>
</feature>
<dbReference type="InterPro" id="IPR008758">
    <property type="entry name" value="Peptidase_S28"/>
</dbReference>
<keyword evidence="4" id="KW-0378">Hydrolase</keyword>
<dbReference type="Proteomes" id="UP000024837">
    <property type="component" value="Unassembled WGS sequence"/>
</dbReference>
<accession>W7I1Q5</accession>